<evidence type="ECO:0000313" key="4">
    <source>
        <dbReference type="Proteomes" id="UP000266841"/>
    </source>
</evidence>
<evidence type="ECO:0000313" key="3">
    <source>
        <dbReference type="EMBL" id="EJK77130.1"/>
    </source>
</evidence>
<dbReference type="EMBL" id="AGNL01001271">
    <property type="protein sequence ID" value="EJK77130.1"/>
    <property type="molecule type" value="Genomic_DNA"/>
</dbReference>
<feature type="chain" id="PRO_5003841836" description="S1 motif domain-containing protein" evidence="2">
    <location>
        <begin position="21"/>
        <end position="595"/>
    </location>
</feature>
<keyword evidence="1" id="KW-1133">Transmembrane helix</keyword>
<comment type="caution">
    <text evidence="3">The sequence shown here is derived from an EMBL/GenBank/DDBJ whole genome shotgun (WGS) entry which is preliminary data.</text>
</comment>
<keyword evidence="4" id="KW-1185">Reference proteome</keyword>
<dbReference type="Proteomes" id="UP000266841">
    <property type="component" value="Unassembled WGS sequence"/>
</dbReference>
<feature type="transmembrane region" description="Helical" evidence="1">
    <location>
        <begin position="515"/>
        <end position="537"/>
    </location>
</feature>
<keyword evidence="1" id="KW-0472">Membrane</keyword>
<gene>
    <name evidence="3" type="ORF">THAOC_01057</name>
</gene>
<dbReference type="eggNOG" id="ENOG502SPGN">
    <property type="taxonomic scope" value="Eukaryota"/>
</dbReference>
<name>K0THZ3_THAOC</name>
<accession>K0THZ3</accession>
<evidence type="ECO:0000256" key="1">
    <source>
        <dbReference type="SAM" id="Phobius"/>
    </source>
</evidence>
<dbReference type="OMA" id="DWYYVQP"/>
<feature type="signal peptide" evidence="2">
    <location>
        <begin position="1"/>
        <end position="20"/>
    </location>
</feature>
<dbReference type="OrthoDB" id="47697at2759"/>
<feature type="non-terminal residue" evidence="3">
    <location>
        <position position="595"/>
    </location>
</feature>
<keyword evidence="1" id="KW-0812">Transmembrane</keyword>
<sequence>MMPTLRFFISLSLLLGRCAAFTFLSPSISSRCAPVCVSTAIDDIDESSAVVNDGCEAALLLPGQSVRIQIGDVAASRKAWKKRRRNASPILVPASVLGMSREWMLRFSIINLLNTIGEPSTAAGGRLALTSDKLTRAYKSTLGGDLRDHATALGCETADDLLNYLFSDRVVSEYGVETLIDPKNNLLVASSLSRAQARRQASLAGMIEFRPETHGDGENDVSPRMIHTGLARLKDPSSGKAPRYAREPLGAALRVSPFDEAAERYGSGDELNAFVYSYDVQGDNDSPLLVLTADDPRGKSGNVGSNKRRRIKLDSNNLVDDSTIERELTSIRPGDGPYKANVVAVSDHSFAAFVDCGVGRRRGKKQGGGTVRVLGMLRFDEFDGESRIDAGDTLEEVYIRSVSPQSGRFMVTLDSSVGEKKAIDFKREKQAEKRKERLSKHLSVEDITSLIGQEYHGVVKATSKSGDWYYVQPCADADDTSQGGECQVNALPVGIARFEGEDGGRQFESGDNLRFSALLLLLNVFASLVQGFITLLLMHRWVGSHYRAGGRDTLTIDILWMGLAELLRYQMEDEVTMIGVQVVCPLPMGMKREDK</sequence>
<protein>
    <recommendedName>
        <fullName evidence="5">S1 motif domain-containing protein</fullName>
    </recommendedName>
</protein>
<keyword evidence="2" id="KW-0732">Signal</keyword>
<evidence type="ECO:0000256" key="2">
    <source>
        <dbReference type="SAM" id="SignalP"/>
    </source>
</evidence>
<proteinExistence type="predicted"/>
<organism evidence="3 4">
    <name type="scientific">Thalassiosira oceanica</name>
    <name type="common">Marine diatom</name>
    <dbReference type="NCBI Taxonomy" id="159749"/>
    <lineage>
        <taxon>Eukaryota</taxon>
        <taxon>Sar</taxon>
        <taxon>Stramenopiles</taxon>
        <taxon>Ochrophyta</taxon>
        <taxon>Bacillariophyta</taxon>
        <taxon>Coscinodiscophyceae</taxon>
        <taxon>Thalassiosirophycidae</taxon>
        <taxon>Thalassiosirales</taxon>
        <taxon>Thalassiosiraceae</taxon>
        <taxon>Thalassiosira</taxon>
    </lineage>
</organism>
<evidence type="ECO:0008006" key="5">
    <source>
        <dbReference type="Google" id="ProtNLM"/>
    </source>
</evidence>
<dbReference type="AlphaFoldDB" id="K0THZ3"/>
<reference evidence="3 4" key="1">
    <citation type="journal article" date="2012" name="Genome Biol.">
        <title>Genome and low-iron response of an oceanic diatom adapted to chronic iron limitation.</title>
        <authorList>
            <person name="Lommer M."/>
            <person name="Specht M."/>
            <person name="Roy A.S."/>
            <person name="Kraemer L."/>
            <person name="Andreson R."/>
            <person name="Gutowska M.A."/>
            <person name="Wolf J."/>
            <person name="Bergner S.V."/>
            <person name="Schilhabel M.B."/>
            <person name="Klostermeier U.C."/>
            <person name="Beiko R.G."/>
            <person name="Rosenstiel P."/>
            <person name="Hippler M."/>
            <person name="Laroche J."/>
        </authorList>
    </citation>
    <scope>NUCLEOTIDE SEQUENCE [LARGE SCALE GENOMIC DNA]</scope>
    <source>
        <strain evidence="3 4">CCMP1005</strain>
    </source>
</reference>